<dbReference type="InterPro" id="IPR000312">
    <property type="entry name" value="Glycosyl_Trfase_fam3"/>
</dbReference>
<dbReference type="InterPro" id="IPR036320">
    <property type="entry name" value="Glycosyl_Trfase_fam3_N_dom_sf"/>
</dbReference>
<dbReference type="Gene3D" id="1.20.970.10">
    <property type="entry name" value="Transferase, Pyrimidine Nucleoside Phosphorylase, Chain C"/>
    <property type="match status" value="1"/>
</dbReference>
<comment type="subunit">
    <text evidence="2">Homodimer.</text>
</comment>
<evidence type="ECO:0000259" key="6">
    <source>
        <dbReference type="SMART" id="SM00941"/>
    </source>
</evidence>
<dbReference type="InterPro" id="IPR035902">
    <property type="entry name" value="Nuc_phospho_transferase"/>
</dbReference>
<dbReference type="EC" id="2.4.2.4" evidence="7"/>
<protein>
    <submittedName>
        <fullName evidence="7">Thymidine phosphorylase</fullName>
        <ecNumber evidence="7">2.4.2.4</ecNumber>
    </submittedName>
</protein>
<dbReference type="PANTHER" id="PTHR10515:SF0">
    <property type="entry name" value="THYMIDINE PHOSPHORYLASE"/>
    <property type="match status" value="1"/>
</dbReference>
<dbReference type="InterPro" id="IPR013102">
    <property type="entry name" value="PYNP_C"/>
</dbReference>
<dbReference type="SUPFAM" id="SSF52418">
    <property type="entry name" value="Nucleoside phosphorylase/phosphoribosyltransferase catalytic domain"/>
    <property type="match status" value="1"/>
</dbReference>
<comment type="similarity">
    <text evidence="1">Belongs to the thymidine/pyrimidine-nucleoside phosphorylase family.</text>
</comment>
<dbReference type="PROSITE" id="PS00647">
    <property type="entry name" value="THYMID_PHOSPHORYLASE"/>
    <property type="match status" value="1"/>
</dbReference>
<dbReference type="PIRSF" id="PIRSF000478">
    <property type="entry name" value="TP_PyNP"/>
    <property type="match status" value="1"/>
</dbReference>
<dbReference type="NCBIfam" id="NF004490">
    <property type="entry name" value="PRK05820.1"/>
    <property type="match status" value="1"/>
</dbReference>
<evidence type="ECO:0000256" key="4">
    <source>
        <dbReference type="ARBA" id="ARBA00022679"/>
    </source>
</evidence>
<evidence type="ECO:0000313" key="8">
    <source>
        <dbReference type="Proteomes" id="UP000479756"/>
    </source>
</evidence>
<evidence type="ECO:0000256" key="1">
    <source>
        <dbReference type="ARBA" id="ARBA00006915"/>
    </source>
</evidence>
<keyword evidence="4 7" id="KW-0808">Transferase</keyword>
<reference evidence="7 8" key="1">
    <citation type="journal article" date="2014" name="Int. J. Syst. Evol. Microbiol.">
        <title>Description of Galbitalea soli gen. nov., sp. nov., and Frondihabitans sucicola sp. nov.</title>
        <authorList>
            <person name="Kim S.J."/>
            <person name="Lim J.M."/>
            <person name="Ahn J.H."/>
            <person name="Weon H.Y."/>
            <person name="Hamada M."/>
            <person name="Suzuki K."/>
            <person name="Ahn T.Y."/>
            <person name="Kwon S.W."/>
        </authorList>
    </citation>
    <scope>NUCLEOTIDE SEQUENCE [LARGE SCALE GENOMIC DNA]</scope>
    <source>
        <strain evidence="7 8">NBRC 108727</strain>
    </source>
</reference>
<dbReference type="EMBL" id="JAAGWZ010000002">
    <property type="protein sequence ID" value="NEM91304.1"/>
    <property type="molecule type" value="Genomic_DNA"/>
</dbReference>
<evidence type="ECO:0000313" key="7">
    <source>
        <dbReference type="EMBL" id="NEM91304.1"/>
    </source>
</evidence>
<name>A0A7C9TRH7_9MICO</name>
<dbReference type="PANTHER" id="PTHR10515">
    <property type="entry name" value="THYMIDINE PHOSPHORYLASE"/>
    <property type="match status" value="1"/>
</dbReference>
<dbReference type="Gene3D" id="3.90.1170.30">
    <property type="entry name" value="Pyrimidine nucleoside phosphorylase-like, C-terminal domain"/>
    <property type="match status" value="1"/>
</dbReference>
<dbReference type="InterPro" id="IPR018090">
    <property type="entry name" value="Pyrmidine_PPas_bac/euk"/>
</dbReference>
<dbReference type="GO" id="GO:0009032">
    <property type="term" value="F:thymidine phosphorylase activity"/>
    <property type="evidence" value="ECO:0007669"/>
    <property type="project" value="UniProtKB-EC"/>
</dbReference>
<dbReference type="AlphaFoldDB" id="A0A7C9TRH7"/>
<dbReference type="InterPro" id="IPR017872">
    <property type="entry name" value="Pyrmidine_PPase_CS"/>
</dbReference>
<dbReference type="GO" id="GO:0004645">
    <property type="term" value="F:1,4-alpha-oligoglucan phosphorylase activity"/>
    <property type="evidence" value="ECO:0007669"/>
    <property type="project" value="InterPro"/>
</dbReference>
<dbReference type="Pfam" id="PF02885">
    <property type="entry name" value="Glycos_trans_3N"/>
    <property type="match status" value="1"/>
</dbReference>
<organism evidence="7 8">
    <name type="scientific">Galbitalea soli</name>
    <dbReference type="NCBI Taxonomy" id="1268042"/>
    <lineage>
        <taxon>Bacteria</taxon>
        <taxon>Bacillati</taxon>
        <taxon>Actinomycetota</taxon>
        <taxon>Actinomycetes</taxon>
        <taxon>Micrococcales</taxon>
        <taxon>Microbacteriaceae</taxon>
        <taxon>Galbitalea</taxon>
    </lineage>
</organism>
<feature type="domain" description="Pyrimidine nucleoside phosphorylase C-terminal" evidence="6">
    <location>
        <begin position="337"/>
        <end position="411"/>
    </location>
</feature>
<dbReference type="SMART" id="SM00941">
    <property type="entry name" value="PYNP_C"/>
    <property type="match status" value="1"/>
</dbReference>
<dbReference type="InterPro" id="IPR036566">
    <property type="entry name" value="PYNP-like_C_sf"/>
</dbReference>
<sequence length="430" mass="45164">MEPFDVVDLIRTKRDRGTLSTAQIDWLVDAYTRGYVADEQMSAMTMAIFLNGMGREEIRDLTLAMVASGDRLDFSGLHRKTTDKHSTGGVGDKITLPLAPLVASFGVAVPQLSGRGLGHTGGTLDKLESIPGWRARLSTDEFYAQLDAVGAVVCAAGARLAPADGKLYALRDITGTVEAIPLIASSIMSKKIAEGTAALVLDVKFGSGAFIQDPARGRELAETMVRLGTDAGVRTVALLTNMNVPLGLAIGNANEVRESVEVLAGGGPADVVELTIALAREMLATAGVTDADVEAALADGRAMDTWRRMIAAQGGDPDAALPQPRESQLVTAPRGGRLVEQHALPFGIAAWRLGAGRARQQDPVHHAAGIDLHAKPGDLVTAGQPLFTLHSDEPARFARALEALEGAWRIGDPEEAPQTGGPLIAGRVGE</sequence>
<dbReference type="SUPFAM" id="SSF54680">
    <property type="entry name" value="Pyrimidine nucleoside phosphorylase C-terminal domain"/>
    <property type="match status" value="1"/>
</dbReference>
<proteinExistence type="inferred from homology"/>
<accession>A0A7C9TRH7</accession>
<dbReference type="Pfam" id="PF00591">
    <property type="entry name" value="Glycos_transf_3"/>
    <property type="match status" value="1"/>
</dbReference>
<dbReference type="Gene3D" id="3.40.1030.10">
    <property type="entry name" value="Nucleoside phosphorylase/phosphoribosyltransferase catalytic domain"/>
    <property type="match status" value="1"/>
</dbReference>
<dbReference type="Proteomes" id="UP000479756">
    <property type="component" value="Unassembled WGS sequence"/>
</dbReference>
<dbReference type="FunFam" id="3.40.1030.10:FF:000003">
    <property type="entry name" value="Pyrimidine-nucleoside phosphorylase"/>
    <property type="match status" value="1"/>
</dbReference>
<evidence type="ECO:0000256" key="2">
    <source>
        <dbReference type="ARBA" id="ARBA00011738"/>
    </source>
</evidence>
<evidence type="ECO:0000256" key="3">
    <source>
        <dbReference type="ARBA" id="ARBA00022676"/>
    </source>
</evidence>
<dbReference type="GO" id="GO:0006213">
    <property type="term" value="P:pyrimidine nucleoside metabolic process"/>
    <property type="evidence" value="ECO:0007669"/>
    <property type="project" value="InterPro"/>
</dbReference>
<dbReference type="InterPro" id="IPR000053">
    <property type="entry name" value="Thymidine/pyrmidine_PPase"/>
</dbReference>
<dbReference type="SUPFAM" id="SSF47648">
    <property type="entry name" value="Nucleoside phosphorylase/phosphoribosyltransferase N-terminal domain"/>
    <property type="match status" value="1"/>
</dbReference>
<feature type="region of interest" description="Disordered" evidence="5">
    <location>
        <begin position="411"/>
        <end position="430"/>
    </location>
</feature>
<dbReference type="InterPro" id="IPR017459">
    <property type="entry name" value="Glycosyl_Trfase_fam3_N_dom"/>
</dbReference>
<evidence type="ECO:0000256" key="5">
    <source>
        <dbReference type="SAM" id="MobiDB-lite"/>
    </source>
</evidence>
<keyword evidence="8" id="KW-1185">Reference proteome</keyword>
<comment type="caution">
    <text evidence="7">The sequence shown here is derived from an EMBL/GenBank/DDBJ whole genome shotgun (WGS) entry which is preliminary data.</text>
</comment>
<keyword evidence="3 7" id="KW-0328">Glycosyltransferase</keyword>
<dbReference type="GO" id="GO:0006206">
    <property type="term" value="P:pyrimidine nucleobase metabolic process"/>
    <property type="evidence" value="ECO:0007669"/>
    <property type="project" value="InterPro"/>
</dbReference>
<dbReference type="Pfam" id="PF07831">
    <property type="entry name" value="PYNP_C"/>
    <property type="match status" value="1"/>
</dbReference>
<dbReference type="GO" id="GO:0005829">
    <property type="term" value="C:cytosol"/>
    <property type="evidence" value="ECO:0007669"/>
    <property type="project" value="TreeGrafter"/>
</dbReference>
<gene>
    <name evidence="7" type="ORF">G3T37_08020</name>
</gene>
<dbReference type="NCBIfam" id="TIGR02644">
    <property type="entry name" value="Y_phosphoryl"/>
    <property type="match status" value="1"/>
</dbReference>